<protein>
    <submittedName>
        <fullName evidence="6">TetR/AcrR family transcriptional regulator</fullName>
    </submittedName>
</protein>
<dbReference type="InterPro" id="IPR009057">
    <property type="entry name" value="Homeodomain-like_sf"/>
</dbReference>
<dbReference type="InterPro" id="IPR001647">
    <property type="entry name" value="HTH_TetR"/>
</dbReference>
<keyword evidence="3" id="KW-0804">Transcription</keyword>
<evidence type="ECO:0000313" key="7">
    <source>
        <dbReference type="Proteomes" id="UP001207742"/>
    </source>
</evidence>
<proteinExistence type="predicted"/>
<dbReference type="InterPro" id="IPR011075">
    <property type="entry name" value="TetR_C"/>
</dbReference>
<feature type="DNA-binding region" description="H-T-H motif" evidence="4">
    <location>
        <begin position="29"/>
        <end position="48"/>
    </location>
</feature>
<name>A0ABT3IMA0_9BACT</name>
<keyword evidence="1" id="KW-0805">Transcription regulation</keyword>
<organism evidence="6 7">
    <name type="scientific">Chitinophaga nivalis</name>
    <dbReference type="NCBI Taxonomy" id="2991709"/>
    <lineage>
        <taxon>Bacteria</taxon>
        <taxon>Pseudomonadati</taxon>
        <taxon>Bacteroidota</taxon>
        <taxon>Chitinophagia</taxon>
        <taxon>Chitinophagales</taxon>
        <taxon>Chitinophagaceae</taxon>
        <taxon>Chitinophaga</taxon>
    </lineage>
</organism>
<dbReference type="SUPFAM" id="SSF48498">
    <property type="entry name" value="Tetracyclin repressor-like, C-terminal domain"/>
    <property type="match status" value="1"/>
</dbReference>
<dbReference type="Gene3D" id="1.10.10.60">
    <property type="entry name" value="Homeodomain-like"/>
    <property type="match status" value="1"/>
</dbReference>
<keyword evidence="7" id="KW-1185">Reference proteome</keyword>
<evidence type="ECO:0000259" key="5">
    <source>
        <dbReference type="PROSITE" id="PS50977"/>
    </source>
</evidence>
<dbReference type="Pfam" id="PF00440">
    <property type="entry name" value="TetR_N"/>
    <property type="match status" value="1"/>
</dbReference>
<evidence type="ECO:0000256" key="2">
    <source>
        <dbReference type="ARBA" id="ARBA00023125"/>
    </source>
</evidence>
<dbReference type="Pfam" id="PF16925">
    <property type="entry name" value="TetR_C_13"/>
    <property type="match status" value="1"/>
</dbReference>
<feature type="domain" description="HTH tetR-type" evidence="5">
    <location>
        <begin position="6"/>
        <end position="66"/>
    </location>
</feature>
<dbReference type="Gene3D" id="1.10.357.10">
    <property type="entry name" value="Tetracycline Repressor, domain 2"/>
    <property type="match status" value="1"/>
</dbReference>
<evidence type="ECO:0000256" key="3">
    <source>
        <dbReference type="ARBA" id="ARBA00023163"/>
    </source>
</evidence>
<accession>A0ABT3IMA0</accession>
<dbReference type="InterPro" id="IPR036271">
    <property type="entry name" value="Tet_transcr_reg_TetR-rel_C_sf"/>
</dbReference>
<evidence type="ECO:0000313" key="6">
    <source>
        <dbReference type="EMBL" id="MCW3485104.1"/>
    </source>
</evidence>
<dbReference type="PANTHER" id="PTHR47506">
    <property type="entry name" value="TRANSCRIPTIONAL REGULATORY PROTEIN"/>
    <property type="match status" value="1"/>
</dbReference>
<keyword evidence="2 4" id="KW-0238">DNA-binding</keyword>
<reference evidence="6 7" key="1">
    <citation type="submission" date="2022-10" db="EMBL/GenBank/DDBJ databases">
        <title>Chitinophaga nivalis PC15 sp. nov., isolated from Pyeongchang county, South Korea.</title>
        <authorList>
            <person name="Trinh H.N."/>
        </authorList>
    </citation>
    <scope>NUCLEOTIDE SEQUENCE [LARGE SCALE GENOMIC DNA]</scope>
    <source>
        <strain evidence="6 7">PC14</strain>
    </source>
</reference>
<evidence type="ECO:0000256" key="4">
    <source>
        <dbReference type="PROSITE-ProRule" id="PRU00335"/>
    </source>
</evidence>
<sequence>MARNKAFNPTEKLEKARNLFWKKGYHATSMEDLVSEMKVNRGSIYDTYGDKQQLFMESLRSYALETHSEYRRAALGERSPLKAIEKIIRKAVARSFEQQKVCMVVKSSFEMAVHDDALKQLLQQLTTALVEIFEDLIRQAIAAGEIDAKKDARQTALFLTGAFAGLWQMQTLFDDRKMIEQMAKGMIDILQ</sequence>
<dbReference type="RefSeq" id="WP_264731160.1">
    <property type="nucleotide sequence ID" value="NZ_JAPDNR010000001.1"/>
</dbReference>
<evidence type="ECO:0000256" key="1">
    <source>
        <dbReference type="ARBA" id="ARBA00023015"/>
    </source>
</evidence>
<dbReference type="SUPFAM" id="SSF46689">
    <property type="entry name" value="Homeodomain-like"/>
    <property type="match status" value="1"/>
</dbReference>
<dbReference type="Proteomes" id="UP001207742">
    <property type="component" value="Unassembled WGS sequence"/>
</dbReference>
<gene>
    <name evidence="6" type="ORF">OL497_14440</name>
</gene>
<dbReference type="PANTHER" id="PTHR47506:SF10">
    <property type="entry name" value="TRANSCRIPTIONAL REGULATORY PROTEIN"/>
    <property type="match status" value="1"/>
</dbReference>
<comment type="caution">
    <text evidence="6">The sequence shown here is derived from an EMBL/GenBank/DDBJ whole genome shotgun (WGS) entry which is preliminary data.</text>
</comment>
<dbReference type="PROSITE" id="PS50977">
    <property type="entry name" value="HTH_TETR_2"/>
    <property type="match status" value="1"/>
</dbReference>
<dbReference type="EMBL" id="JAPDNS010000001">
    <property type="protein sequence ID" value="MCW3485104.1"/>
    <property type="molecule type" value="Genomic_DNA"/>
</dbReference>